<evidence type="ECO:0000313" key="2">
    <source>
        <dbReference type="Proteomes" id="UP001290861"/>
    </source>
</evidence>
<dbReference type="EMBL" id="JARVCO010000012">
    <property type="protein sequence ID" value="MDZ8120476.1"/>
    <property type="molecule type" value="Genomic_DNA"/>
</dbReference>
<organism evidence="1 2">
    <name type="scientific">Pontiella agarivorans</name>
    <dbReference type="NCBI Taxonomy" id="3038953"/>
    <lineage>
        <taxon>Bacteria</taxon>
        <taxon>Pseudomonadati</taxon>
        <taxon>Kiritimatiellota</taxon>
        <taxon>Kiritimatiellia</taxon>
        <taxon>Kiritimatiellales</taxon>
        <taxon>Pontiellaceae</taxon>
        <taxon>Pontiella</taxon>
    </lineage>
</organism>
<dbReference type="Proteomes" id="UP001290861">
    <property type="component" value="Unassembled WGS sequence"/>
</dbReference>
<proteinExistence type="predicted"/>
<dbReference type="Pfam" id="PF10962">
    <property type="entry name" value="DUF2764"/>
    <property type="match status" value="1"/>
</dbReference>
<dbReference type="InterPro" id="IPR024492">
    <property type="entry name" value="DUF2764"/>
</dbReference>
<sequence>MAYYSLVASLPSLQIGDEPPVSVEQYIENCSQWITERETGILKAVLLNEPVAAPCPLCKAWHNLETQLRNAVARHRGQKLGVDFKEYIQPHEGFSGTVEVLVKDAFTRSDPLELEQELDRARWQLAEELIGEDTFGFSKVLAYGIQLKIVERWNSMDVSVGKGNIEAVITANTEKEEVAETE</sequence>
<accession>A0ABU5N2K4</accession>
<evidence type="ECO:0000313" key="1">
    <source>
        <dbReference type="EMBL" id="MDZ8120476.1"/>
    </source>
</evidence>
<keyword evidence="2" id="KW-1185">Reference proteome</keyword>
<name>A0ABU5N2K4_9BACT</name>
<comment type="caution">
    <text evidence="1">The sequence shown here is derived from an EMBL/GenBank/DDBJ whole genome shotgun (WGS) entry which is preliminary data.</text>
</comment>
<reference evidence="1 2" key="1">
    <citation type="journal article" date="2024" name="Appl. Environ. Microbiol.">
        <title>Pontiella agarivorans sp. nov., a novel marine anaerobic bacterium capable of degrading macroalgal polysaccharides and fixing nitrogen.</title>
        <authorList>
            <person name="Liu N."/>
            <person name="Kivenson V."/>
            <person name="Peng X."/>
            <person name="Cui Z."/>
            <person name="Lankiewicz T.S."/>
            <person name="Gosselin K.M."/>
            <person name="English C.J."/>
            <person name="Blair E.M."/>
            <person name="O'Malley M.A."/>
            <person name="Valentine D.L."/>
        </authorList>
    </citation>
    <scope>NUCLEOTIDE SEQUENCE [LARGE SCALE GENOMIC DNA]</scope>
    <source>
        <strain evidence="1 2">NLcol2</strain>
    </source>
</reference>
<gene>
    <name evidence="1" type="ORF">P9H32_17755</name>
</gene>
<protein>
    <submittedName>
        <fullName evidence="1">DUF2764 family protein</fullName>
    </submittedName>
</protein>